<keyword evidence="2" id="KW-0808">Transferase</keyword>
<evidence type="ECO:0000259" key="1">
    <source>
        <dbReference type="Pfam" id="PF08241"/>
    </source>
</evidence>
<dbReference type="SUPFAM" id="SSF53335">
    <property type="entry name" value="S-adenosyl-L-methionine-dependent methyltransferases"/>
    <property type="match status" value="1"/>
</dbReference>
<dbReference type="InterPro" id="IPR013216">
    <property type="entry name" value="Methyltransf_11"/>
</dbReference>
<sequence length="263" mass="29233">MSASKLSSDQLDKMPGHWVLAKMGKRVLRPGGRKLTEKMLDSLNIQSDDRVVEFAPGLGFTAQLTLQHQPAFYTAIERDETAAQKVRGYLTGDRQKCVVASAENTGLATGSATVVYGEAMLSMQSPQQKQKIVSEAARLLETGGRYGIHELCIEIDHLEVGKREEIRRAIAQDIHHGTWPLTATEWQALLASQGFTTQTHATVPMQLLEPQRVIEDEGIAGAIRFGWNLINHPTAIQRVLSMRQIFHKYQDYLKGIMLVGVKS</sequence>
<dbReference type="GO" id="GO:0032259">
    <property type="term" value="P:methylation"/>
    <property type="evidence" value="ECO:0007669"/>
    <property type="project" value="UniProtKB-KW"/>
</dbReference>
<dbReference type="GO" id="GO:0008757">
    <property type="term" value="F:S-adenosylmethionine-dependent methyltransferase activity"/>
    <property type="evidence" value="ECO:0007669"/>
    <property type="project" value="InterPro"/>
</dbReference>
<name>A0AAU8JEG4_9CYAN</name>
<organism evidence="2">
    <name type="scientific">Planktothricoides raciborskii GIHE-MW2</name>
    <dbReference type="NCBI Taxonomy" id="2792601"/>
    <lineage>
        <taxon>Bacteria</taxon>
        <taxon>Bacillati</taxon>
        <taxon>Cyanobacteriota</taxon>
        <taxon>Cyanophyceae</taxon>
        <taxon>Oscillatoriophycideae</taxon>
        <taxon>Oscillatoriales</taxon>
        <taxon>Oscillatoriaceae</taxon>
        <taxon>Planktothricoides</taxon>
    </lineage>
</organism>
<dbReference type="EMBL" id="CP159837">
    <property type="protein sequence ID" value="XCM37197.1"/>
    <property type="molecule type" value="Genomic_DNA"/>
</dbReference>
<reference evidence="2" key="1">
    <citation type="submission" date="2024-07" db="EMBL/GenBank/DDBJ databases">
        <authorList>
            <person name="Kim Y.J."/>
            <person name="Jeong J.Y."/>
        </authorList>
    </citation>
    <scope>NUCLEOTIDE SEQUENCE</scope>
    <source>
        <strain evidence="2">GIHE-MW2</strain>
    </source>
</reference>
<dbReference type="RefSeq" id="WP_354635418.1">
    <property type="nucleotide sequence ID" value="NZ_CP159837.1"/>
</dbReference>
<keyword evidence="2" id="KW-0489">Methyltransferase</keyword>
<proteinExistence type="predicted"/>
<dbReference type="InterPro" id="IPR029063">
    <property type="entry name" value="SAM-dependent_MTases_sf"/>
</dbReference>
<gene>
    <name evidence="2" type="ORF">ABWT76_006017</name>
</gene>
<accession>A0AAU8JEG4</accession>
<dbReference type="AlphaFoldDB" id="A0AAU8JEG4"/>
<protein>
    <submittedName>
        <fullName evidence="2">Methyltransferase domain-containing protein</fullName>
    </submittedName>
</protein>
<dbReference type="Gene3D" id="3.40.50.150">
    <property type="entry name" value="Vaccinia Virus protein VP39"/>
    <property type="match status" value="1"/>
</dbReference>
<evidence type="ECO:0000313" key="2">
    <source>
        <dbReference type="EMBL" id="XCM37197.1"/>
    </source>
</evidence>
<feature type="domain" description="Methyltransferase type 11" evidence="1">
    <location>
        <begin position="53"/>
        <end position="146"/>
    </location>
</feature>
<dbReference type="Pfam" id="PF08241">
    <property type="entry name" value="Methyltransf_11"/>
    <property type="match status" value="1"/>
</dbReference>